<dbReference type="InterPro" id="IPR051600">
    <property type="entry name" value="Beta-PGM-like"/>
</dbReference>
<evidence type="ECO:0000256" key="4">
    <source>
        <dbReference type="ARBA" id="ARBA00022842"/>
    </source>
</evidence>
<dbReference type="NCBIfam" id="TIGR01509">
    <property type="entry name" value="HAD-SF-IA-v3"/>
    <property type="match status" value="1"/>
</dbReference>
<evidence type="ECO:0000313" key="6">
    <source>
        <dbReference type="EMBL" id="MBB5694863.1"/>
    </source>
</evidence>
<keyword evidence="7" id="KW-1185">Reference proteome</keyword>
<dbReference type="RefSeq" id="WP_184519638.1">
    <property type="nucleotide sequence ID" value="NZ_JACIJD010000012.1"/>
</dbReference>
<dbReference type="Gene3D" id="3.40.50.1000">
    <property type="entry name" value="HAD superfamily/HAD-like"/>
    <property type="match status" value="1"/>
</dbReference>
<dbReference type="PRINTS" id="PR00413">
    <property type="entry name" value="HADHALOGNASE"/>
</dbReference>
<evidence type="ECO:0000313" key="7">
    <source>
        <dbReference type="Proteomes" id="UP000580654"/>
    </source>
</evidence>
<dbReference type="PANTHER" id="PTHR46193">
    <property type="entry name" value="6-PHOSPHOGLUCONATE PHOSPHATASE"/>
    <property type="match status" value="1"/>
</dbReference>
<dbReference type="GO" id="GO:0016787">
    <property type="term" value="F:hydrolase activity"/>
    <property type="evidence" value="ECO:0007669"/>
    <property type="project" value="UniProtKB-KW"/>
</dbReference>
<keyword evidence="5" id="KW-0119">Carbohydrate metabolism</keyword>
<sequence length="228" mass="24649">MSPRFALLFDLDGTLADTDPLHLRAFQAVLRRPGLTIDGDFYRRRMAGRPNAVIVAEALPDAPEEERKAVVRAKEDFVRAHLDEVRAVPGAADFLRWAREGGMARALVTTSPRDSVEAVLESIGLAGLLDFLVTGEDVERNKPDPQPYLRALERLGLPPGDAVAFEDSRSGLASARAAGIATAGLLTSRGEAEMRGEGAALTVADFRDEGLRRWILRRLPGSSPGEAP</sequence>
<dbReference type="Gene3D" id="1.10.150.240">
    <property type="entry name" value="Putative phosphatase, domain 2"/>
    <property type="match status" value="1"/>
</dbReference>
<dbReference type="SFLD" id="SFLDS00003">
    <property type="entry name" value="Haloacid_Dehalogenase"/>
    <property type="match status" value="1"/>
</dbReference>
<comment type="similarity">
    <text evidence="2">Belongs to the HAD-like hydrolase superfamily. CbbY/CbbZ/Gph/YieH family.</text>
</comment>
<organism evidence="6 7">
    <name type="scientific">Muricoccus pecuniae</name>
    <dbReference type="NCBI Taxonomy" id="693023"/>
    <lineage>
        <taxon>Bacteria</taxon>
        <taxon>Pseudomonadati</taxon>
        <taxon>Pseudomonadota</taxon>
        <taxon>Alphaproteobacteria</taxon>
        <taxon>Acetobacterales</taxon>
        <taxon>Roseomonadaceae</taxon>
        <taxon>Muricoccus</taxon>
    </lineage>
</organism>
<dbReference type="Proteomes" id="UP000580654">
    <property type="component" value="Unassembled WGS sequence"/>
</dbReference>
<evidence type="ECO:0000256" key="5">
    <source>
        <dbReference type="ARBA" id="ARBA00023277"/>
    </source>
</evidence>
<dbReference type="InterPro" id="IPR023198">
    <property type="entry name" value="PGP-like_dom2"/>
</dbReference>
<reference evidence="6 7" key="1">
    <citation type="submission" date="2020-08" db="EMBL/GenBank/DDBJ databases">
        <title>Genomic Encyclopedia of Type Strains, Phase IV (KMG-IV): sequencing the most valuable type-strain genomes for metagenomic binning, comparative biology and taxonomic classification.</title>
        <authorList>
            <person name="Goeker M."/>
        </authorList>
    </citation>
    <scope>NUCLEOTIDE SEQUENCE [LARGE SCALE GENOMIC DNA]</scope>
    <source>
        <strain evidence="6 7">DSM 25622</strain>
    </source>
</reference>
<dbReference type="SUPFAM" id="SSF56784">
    <property type="entry name" value="HAD-like"/>
    <property type="match status" value="1"/>
</dbReference>
<comment type="cofactor">
    <cofactor evidence="1">
        <name>Mg(2+)</name>
        <dbReference type="ChEBI" id="CHEBI:18420"/>
    </cofactor>
</comment>
<dbReference type="GO" id="GO:0046872">
    <property type="term" value="F:metal ion binding"/>
    <property type="evidence" value="ECO:0007669"/>
    <property type="project" value="UniProtKB-KW"/>
</dbReference>
<evidence type="ECO:0000256" key="2">
    <source>
        <dbReference type="ARBA" id="ARBA00006171"/>
    </source>
</evidence>
<dbReference type="AlphaFoldDB" id="A0A840YKB6"/>
<evidence type="ECO:0000256" key="1">
    <source>
        <dbReference type="ARBA" id="ARBA00001946"/>
    </source>
</evidence>
<keyword evidence="6" id="KW-0378">Hydrolase</keyword>
<gene>
    <name evidence="6" type="ORF">FHS87_002915</name>
</gene>
<keyword evidence="4" id="KW-0460">Magnesium</keyword>
<name>A0A840YKB6_9PROT</name>
<protein>
    <submittedName>
        <fullName evidence="6">HAD superfamily hydrolase (TIGR01509 family)</fullName>
    </submittedName>
</protein>
<dbReference type="InterPro" id="IPR036412">
    <property type="entry name" value="HAD-like_sf"/>
</dbReference>
<evidence type="ECO:0000256" key="3">
    <source>
        <dbReference type="ARBA" id="ARBA00022723"/>
    </source>
</evidence>
<dbReference type="InterPro" id="IPR041492">
    <property type="entry name" value="HAD_2"/>
</dbReference>
<dbReference type="EMBL" id="JACIJD010000012">
    <property type="protein sequence ID" value="MBB5694863.1"/>
    <property type="molecule type" value="Genomic_DNA"/>
</dbReference>
<comment type="caution">
    <text evidence="6">The sequence shown here is derived from an EMBL/GenBank/DDBJ whole genome shotgun (WGS) entry which is preliminary data.</text>
</comment>
<dbReference type="InterPro" id="IPR023214">
    <property type="entry name" value="HAD_sf"/>
</dbReference>
<proteinExistence type="inferred from homology"/>
<dbReference type="SFLD" id="SFLDG01129">
    <property type="entry name" value="C1.5:_HAD__Beta-PGM__Phosphata"/>
    <property type="match status" value="1"/>
</dbReference>
<accession>A0A840YKB6</accession>
<dbReference type="SFLD" id="SFLDG01135">
    <property type="entry name" value="C1.5.6:_HAD__Beta-PGM__Phospha"/>
    <property type="match status" value="1"/>
</dbReference>
<dbReference type="Pfam" id="PF13419">
    <property type="entry name" value="HAD_2"/>
    <property type="match status" value="1"/>
</dbReference>
<dbReference type="InterPro" id="IPR006439">
    <property type="entry name" value="HAD-SF_hydro_IA"/>
</dbReference>
<dbReference type="PANTHER" id="PTHR46193:SF18">
    <property type="entry name" value="HEXITOL PHOSPHATASE B"/>
    <property type="match status" value="1"/>
</dbReference>
<keyword evidence="3" id="KW-0479">Metal-binding</keyword>